<dbReference type="GO" id="GO:0003876">
    <property type="term" value="F:AMP deaminase activity"/>
    <property type="evidence" value="ECO:0007669"/>
    <property type="project" value="UniProtKB-EC"/>
</dbReference>
<dbReference type="SUPFAM" id="SSF51556">
    <property type="entry name" value="Metallo-dependent hydrolases"/>
    <property type="match status" value="1"/>
</dbReference>
<dbReference type="InterPro" id="IPR032466">
    <property type="entry name" value="Metal_Hydrolase"/>
</dbReference>
<dbReference type="GO" id="GO:0046033">
    <property type="term" value="P:AMP metabolic process"/>
    <property type="evidence" value="ECO:0007669"/>
    <property type="project" value="TreeGrafter"/>
</dbReference>
<dbReference type="Gene3D" id="4.10.800.20">
    <property type="match status" value="1"/>
</dbReference>
<keyword evidence="6" id="KW-0378">Hydrolase</keyword>
<comment type="similarity">
    <text evidence="3">Belongs to the metallo-dependent hydrolases superfamily. Adenosine and AMP deaminases family.</text>
</comment>
<keyword evidence="5" id="KW-0479">Metal-binding</keyword>
<dbReference type="FunFam" id="3.20.20.140:FF:000035">
    <property type="entry name" value="Probable amp deaminase"/>
    <property type="match status" value="1"/>
</dbReference>
<protein>
    <recommendedName>
        <fullName evidence="4">AMP deaminase</fullName>
        <ecNumber evidence="4">3.5.4.6</ecNumber>
    </recommendedName>
</protein>
<dbReference type="GO" id="GO:0005829">
    <property type="term" value="C:cytosol"/>
    <property type="evidence" value="ECO:0007669"/>
    <property type="project" value="TreeGrafter"/>
</dbReference>
<organism evidence="10 11">
    <name type="scientific">Perkinsus chesapeaki</name>
    <name type="common">Clam parasite</name>
    <name type="synonym">Perkinsus andrewsi</name>
    <dbReference type="NCBI Taxonomy" id="330153"/>
    <lineage>
        <taxon>Eukaryota</taxon>
        <taxon>Sar</taxon>
        <taxon>Alveolata</taxon>
        <taxon>Perkinsozoa</taxon>
        <taxon>Perkinsea</taxon>
        <taxon>Perkinsida</taxon>
        <taxon>Perkinsidae</taxon>
        <taxon>Perkinsus</taxon>
    </lineage>
</organism>
<keyword evidence="11" id="KW-1185">Reference proteome</keyword>
<dbReference type="Gene3D" id="3.20.20.140">
    <property type="entry name" value="Metal-dependent hydrolases"/>
    <property type="match status" value="1"/>
</dbReference>
<dbReference type="PANTHER" id="PTHR11359:SF0">
    <property type="entry name" value="AMP DEAMINASE"/>
    <property type="match status" value="1"/>
</dbReference>
<evidence type="ECO:0000256" key="7">
    <source>
        <dbReference type="ARBA" id="ARBA00022833"/>
    </source>
</evidence>
<evidence type="ECO:0000256" key="4">
    <source>
        <dbReference type="ARBA" id="ARBA00012775"/>
    </source>
</evidence>
<name>A0A7J6MZR5_PERCH</name>
<evidence type="ECO:0000313" key="11">
    <source>
        <dbReference type="Proteomes" id="UP000591131"/>
    </source>
</evidence>
<evidence type="ECO:0000256" key="5">
    <source>
        <dbReference type="ARBA" id="ARBA00022723"/>
    </source>
</evidence>
<dbReference type="InterPro" id="IPR006650">
    <property type="entry name" value="A/AMP_deam_AS"/>
</dbReference>
<dbReference type="Proteomes" id="UP000591131">
    <property type="component" value="Unassembled WGS sequence"/>
</dbReference>
<dbReference type="Pfam" id="PF19326">
    <property type="entry name" value="AMP_deaminase"/>
    <property type="match status" value="1"/>
</dbReference>
<evidence type="ECO:0000256" key="3">
    <source>
        <dbReference type="ARBA" id="ARBA00006676"/>
    </source>
</evidence>
<dbReference type="GO" id="GO:0046872">
    <property type="term" value="F:metal ion binding"/>
    <property type="evidence" value="ECO:0007669"/>
    <property type="project" value="UniProtKB-KW"/>
</dbReference>
<dbReference type="EC" id="3.5.4.6" evidence="4"/>
<evidence type="ECO:0000313" key="10">
    <source>
        <dbReference type="EMBL" id="KAF4676884.1"/>
    </source>
</evidence>
<reference evidence="10 11" key="1">
    <citation type="submission" date="2020-04" db="EMBL/GenBank/DDBJ databases">
        <title>Perkinsus chesapeaki whole genome sequence.</title>
        <authorList>
            <person name="Bogema D.R."/>
        </authorList>
    </citation>
    <scope>NUCLEOTIDE SEQUENCE [LARGE SCALE GENOMIC DNA]</scope>
    <source>
        <strain evidence="10">ATCC PRA-425</strain>
    </source>
</reference>
<proteinExistence type="inferred from homology"/>
<keyword evidence="7" id="KW-0862">Zinc</keyword>
<sequence>MSSGTEGQLDAVYVDLQEALSLREKYIGVGIHDYSQGSRRSIELSPHIRYVSPNTKIPGWFSLEEGVYHIYSDVDNPTQHDETFEIPTLADYYDDMNTLFRIRTSGPTASFAFLRLRMLETKFELYGMTCSEQENTQCGAIPHRDFYNVRKVDTHIHHSAAMNAKHLLRFIKRKVANHPDDEVLPGKTLGQVFDQLGVKPYDLSLDKLNVLADKSTLYRFDRFNAKYSPLGEPMLRTIFLKTDNYMGGRYLAELTRELLDDLKDNKYQNTEWRLSIYGRSRDEWLKLSRWVLNHNLIHENNRWMIQIPRLYSIYKKNGEIDTFQDFLSNIFEPLFEATFDPEGHPEVYKFMDQVSGFDTVDDESKSPMPNDRNFSSRHVTPEQWNLADNPSYKYYSYYIYANIRVLNMLREHRGLRPFDFRLHAIVLRPHCGEAGEIHHLDTAFLLAHNISHGINLRKSPVLQYLFYLAQIGLAVSPCSNNQLFLSYNKNPFPAFFARGLNVSLSSDDPLMFHQTREPLVEEYSIAKQVWRLNSVDMCEIARNSVLMSGFPDDDKVHWVGSLDRSRNDVHKTNVPSIRHKFRVRTYQEEWKIMQGERPKGDSLMGYAEKQFLRSPSFRAPMVPHALPEEFPLNDLQMEAAAGDEMASQEQVPDDGNVASAQYGNSTLHHQASRQTLRLTLSPASSSLSPRKSMLHRASIVLPALEPTTASTDSESDEDKGSHLKGMIVFSKEYLTGAAAGVLFSAVLMAGLLAMRNVKQ</sequence>
<evidence type="ECO:0000256" key="2">
    <source>
        <dbReference type="ARBA" id="ARBA00004955"/>
    </source>
</evidence>
<dbReference type="GO" id="GO:0032264">
    <property type="term" value="P:IMP salvage"/>
    <property type="evidence" value="ECO:0007669"/>
    <property type="project" value="UniProtKB-UniPathway"/>
</dbReference>
<evidence type="ECO:0000256" key="1">
    <source>
        <dbReference type="ARBA" id="ARBA00001947"/>
    </source>
</evidence>
<dbReference type="InterPro" id="IPR006329">
    <property type="entry name" value="AMPD"/>
</dbReference>
<evidence type="ECO:0000256" key="9">
    <source>
        <dbReference type="SAM" id="Phobius"/>
    </source>
</evidence>
<accession>A0A7J6MZR5</accession>
<evidence type="ECO:0000256" key="6">
    <source>
        <dbReference type="ARBA" id="ARBA00022801"/>
    </source>
</evidence>
<keyword evidence="9" id="KW-0472">Membrane</keyword>
<dbReference type="EMBL" id="JAAPAO010000026">
    <property type="protein sequence ID" value="KAF4676884.1"/>
    <property type="molecule type" value="Genomic_DNA"/>
</dbReference>
<evidence type="ECO:0000256" key="8">
    <source>
        <dbReference type="SAM" id="MobiDB-lite"/>
    </source>
</evidence>
<comment type="caution">
    <text evidence="10">The sequence shown here is derived from an EMBL/GenBank/DDBJ whole genome shotgun (WGS) entry which is preliminary data.</text>
</comment>
<comment type="cofactor">
    <cofactor evidence="1">
        <name>Zn(2+)</name>
        <dbReference type="ChEBI" id="CHEBI:29105"/>
    </cofactor>
</comment>
<keyword evidence="9" id="KW-0812">Transmembrane</keyword>
<dbReference type="AlphaFoldDB" id="A0A7J6MZR5"/>
<comment type="pathway">
    <text evidence="2">Purine metabolism; IMP biosynthesis via salvage pathway; IMP from AMP: step 1/1.</text>
</comment>
<dbReference type="PROSITE" id="PS00485">
    <property type="entry name" value="A_DEAMINASE"/>
    <property type="match status" value="1"/>
</dbReference>
<dbReference type="UniPathway" id="UPA00591">
    <property type="reaction ID" value="UER00663"/>
</dbReference>
<feature type="region of interest" description="Disordered" evidence="8">
    <location>
        <begin position="641"/>
        <end position="661"/>
    </location>
</feature>
<dbReference type="NCBIfam" id="TIGR01429">
    <property type="entry name" value="AMP_deaminase"/>
    <property type="match status" value="1"/>
</dbReference>
<keyword evidence="9" id="KW-1133">Transmembrane helix</keyword>
<feature type="transmembrane region" description="Helical" evidence="9">
    <location>
        <begin position="733"/>
        <end position="754"/>
    </location>
</feature>
<dbReference type="OrthoDB" id="1723809at2759"/>
<gene>
    <name evidence="10" type="ORF">FOL47_004587</name>
</gene>
<dbReference type="PANTHER" id="PTHR11359">
    <property type="entry name" value="AMP DEAMINASE"/>
    <property type="match status" value="1"/>
</dbReference>